<dbReference type="EC" id="5.4.99.21" evidence="4"/>
<evidence type="ECO:0000256" key="5">
    <source>
        <dbReference type="ARBA" id="ARBA00039989"/>
    </source>
</evidence>
<evidence type="ECO:0000256" key="8">
    <source>
        <dbReference type="ARBA" id="ARBA00042843"/>
    </source>
</evidence>
<gene>
    <name evidence="13" type="ORF">IM787_03755</name>
</gene>
<evidence type="ECO:0000256" key="3">
    <source>
        <dbReference type="ARBA" id="ARBA00036535"/>
    </source>
</evidence>
<evidence type="ECO:0000256" key="7">
    <source>
        <dbReference type="ARBA" id="ARBA00041697"/>
    </source>
</evidence>
<accession>A0ABR9RZL3</accession>
<dbReference type="RefSeq" id="WP_193675282.1">
    <property type="nucleotide sequence ID" value="NZ_JADDIV010000001.1"/>
</dbReference>
<dbReference type="EMBL" id="JADDIV010000001">
    <property type="protein sequence ID" value="MBE7366675.1"/>
    <property type="molecule type" value="Genomic_DNA"/>
</dbReference>
<keyword evidence="1" id="KW-0413">Isomerase</keyword>
<name>A0ABR9RZL3_9BURK</name>
<dbReference type="SMART" id="SM00363">
    <property type="entry name" value="S4"/>
    <property type="match status" value="1"/>
</dbReference>
<evidence type="ECO:0000256" key="10">
    <source>
        <dbReference type="ARBA" id="ARBA00043147"/>
    </source>
</evidence>
<evidence type="ECO:0000256" key="9">
    <source>
        <dbReference type="ARBA" id="ARBA00042890"/>
    </source>
</evidence>
<evidence type="ECO:0000256" key="11">
    <source>
        <dbReference type="PROSITE-ProRule" id="PRU00182"/>
    </source>
</evidence>
<dbReference type="NCBIfam" id="TIGR00093">
    <property type="entry name" value="pseudouridine synthase"/>
    <property type="match status" value="1"/>
</dbReference>
<dbReference type="Pfam" id="PF01479">
    <property type="entry name" value="S4"/>
    <property type="match status" value="1"/>
</dbReference>
<protein>
    <recommendedName>
        <fullName evidence="5">Dual-specificity RNA pseudouridine synthase RluF</fullName>
        <ecNumber evidence="4">5.4.99.21</ecNumber>
    </recommendedName>
    <alternativeName>
        <fullName evidence="7">23S rRNA pseudouridine(2604) synthase</fullName>
    </alternativeName>
    <alternativeName>
        <fullName evidence="9">Ribosomal large subunit pseudouridine synthase F</fullName>
    </alternativeName>
    <alternativeName>
        <fullName evidence="8">rRNA pseudouridylate synthase F</fullName>
    </alternativeName>
    <alternativeName>
        <fullName evidence="10">rRNA-uridine isomerase F</fullName>
    </alternativeName>
    <alternativeName>
        <fullName evidence="6">tRNA(Tyr) pseudouridine(35) synthase</fullName>
    </alternativeName>
</protein>
<dbReference type="Proteomes" id="UP000806285">
    <property type="component" value="Unassembled WGS sequence"/>
</dbReference>
<evidence type="ECO:0000256" key="4">
    <source>
        <dbReference type="ARBA" id="ARBA00038922"/>
    </source>
</evidence>
<dbReference type="Gene3D" id="3.30.2350.10">
    <property type="entry name" value="Pseudouridine synthase"/>
    <property type="match status" value="1"/>
</dbReference>
<evidence type="ECO:0000313" key="14">
    <source>
        <dbReference type="Proteomes" id="UP000806285"/>
    </source>
</evidence>
<evidence type="ECO:0000313" key="13">
    <source>
        <dbReference type="EMBL" id="MBE7366675.1"/>
    </source>
</evidence>
<dbReference type="CDD" id="cd00165">
    <property type="entry name" value="S4"/>
    <property type="match status" value="1"/>
</dbReference>
<dbReference type="InterPro" id="IPR002942">
    <property type="entry name" value="S4_RNA-bd"/>
</dbReference>
<dbReference type="InterPro" id="IPR006145">
    <property type="entry name" value="PsdUridine_synth_RsuA/RluA"/>
</dbReference>
<evidence type="ECO:0000256" key="6">
    <source>
        <dbReference type="ARBA" id="ARBA00041420"/>
    </source>
</evidence>
<dbReference type="Gene3D" id="3.10.290.10">
    <property type="entry name" value="RNA-binding S4 domain"/>
    <property type="match status" value="1"/>
</dbReference>
<feature type="domain" description="RNA-binding S4" evidence="12">
    <location>
        <begin position="11"/>
        <end position="67"/>
    </location>
</feature>
<dbReference type="InterPro" id="IPR036986">
    <property type="entry name" value="S4_RNA-bd_sf"/>
</dbReference>
<sequence>MPEPSAGTGTTRLNKRMAELGLCSRREADDWIARGWVRVDGTVAVMGLQVGPGARIEIDPRARGQQREQVTILLHKPIGYVSGQAEDGHEPAVVLVQGRNRWKEDRSPHRFAPAQLKGLAPAGRLDIDSTGLLVLTQDGRVARQLIGEDSGVEKEYLVRVAFGTVTANVQAAFPTAQLPRLRHGLALDGQPLKPARVDWQNPEQLRFVLTEGKKRQIRRMCELVGLKVVGLKRVRIGRVTLGNLPLGQWRYLGPEERF</sequence>
<reference evidence="13 14" key="1">
    <citation type="submission" date="2020-10" db="EMBL/GenBank/DDBJ databases">
        <title>Ramlibacter sp. HM2 16S ribosomal RNA gene Genome sequencing and assembly.</title>
        <authorList>
            <person name="Kang M."/>
        </authorList>
    </citation>
    <scope>NUCLEOTIDE SEQUENCE [LARGE SCALE GENOMIC DNA]</scope>
    <source>
        <strain evidence="13 14">HM2</strain>
    </source>
</reference>
<dbReference type="InterPro" id="IPR000748">
    <property type="entry name" value="PsdUridine_synth_RsuA/RluB/E/F"/>
</dbReference>
<evidence type="ECO:0000256" key="2">
    <source>
        <dbReference type="ARBA" id="ARBA00036390"/>
    </source>
</evidence>
<dbReference type="PANTHER" id="PTHR47683">
    <property type="entry name" value="PSEUDOURIDINE SYNTHASE FAMILY PROTEIN-RELATED"/>
    <property type="match status" value="1"/>
</dbReference>
<organism evidence="13 14">
    <name type="scientific">Ramlibacter pallidus</name>
    <dbReference type="NCBI Taxonomy" id="2780087"/>
    <lineage>
        <taxon>Bacteria</taxon>
        <taxon>Pseudomonadati</taxon>
        <taxon>Pseudomonadota</taxon>
        <taxon>Betaproteobacteria</taxon>
        <taxon>Burkholderiales</taxon>
        <taxon>Comamonadaceae</taxon>
        <taxon>Ramlibacter</taxon>
    </lineage>
</organism>
<dbReference type="SUPFAM" id="SSF55120">
    <property type="entry name" value="Pseudouridine synthase"/>
    <property type="match status" value="1"/>
</dbReference>
<evidence type="ECO:0000256" key="1">
    <source>
        <dbReference type="ARBA" id="ARBA00023235"/>
    </source>
</evidence>
<proteinExistence type="predicted"/>
<dbReference type="PROSITE" id="PS50889">
    <property type="entry name" value="S4"/>
    <property type="match status" value="1"/>
</dbReference>
<dbReference type="Pfam" id="PF00849">
    <property type="entry name" value="PseudoU_synth_2"/>
    <property type="match status" value="1"/>
</dbReference>
<keyword evidence="14" id="KW-1185">Reference proteome</keyword>
<keyword evidence="11" id="KW-0694">RNA-binding</keyword>
<comment type="catalytic activity">
    <reaction evidence="2">
        <text>uridine(35) in tRNA(Tyr) = pseudouridine(35) in tRNA(Tyr)</text>
        <dbReference type="Rhea" id="RHEA:60556"/>
        <dbReference type="Rhea" id="RHEA-COMP:15607"/>
        <dbReference type="Rhea" id="RHEA-COMP:15608"/>
        <dbReference type="ChEBI" id="CHEBI:65314"/>
        <dbReference type="ChEBI" id="CHEBI:65315"/>
    </reaction>
</comment>
<dbReference type="PANTHER" id="PTHR47683:SF2">
    <property type="entry name" value="RNA-BINDING S4 DOMAIN-CONTAINING PROTEIN"/>
    <property type="match status" value="1"/>
</dbReference>
<dbReference type="InterPro" id="IPR050343">
    <property type="entry name" value="RsuA_PseudoU_synthase"/>
</dbReference>
<comment type="catalytic activity">
    <reaction evidence="3">
        <text>uridine(2604) in 23S rRNA = pseudouridine(2604) in 23S rRNA</text>
        <dbReference type="Rhea" id="RHEA:38875"/>
        <dbReference type="Rhea" id="RHEA-COMP:10093"/>
        <dbReference type="Rhea" id="RHEA-COMP:10094"/>
        <dbReference type="ChEBI" id="CHEBI:65314"/>
        <dbReference type="ChEBI" id="CHEBI:65315"/>
        <dbReference type="EC" id="5.4.99.21"/>
    </reaction>
</comment>
<evidence type="ECO:0000259" key="12">
    <source>
        <dbReference type="SMART" id="SM00363"/>
    </source>
</evidence>
<dbReference type="SUPFAM" id="SSF55174">
    <property type="entry name" value="Alpha-L RNA-binding motif"/>
    <property type="match status" value="1"/>
</dbReference>
<dbReference type="InterPro" id="IPR020103">
    <property type="entry name" value="PsdUridine_synth_cat_dom_sf"/>
</dbReference>
<comment type="caution">
    <text evidence="13">The sequence shown here is derived from an EMBL/GenBank/DDBJ whole genome shotgun (WGS) entry which is preliminary data.</text>
</comment>